<name>A0ABZ1CE00_9BACT</name>
<keyword evidence="5" id="KW-1133">Transmembrane helix</keyword>
<dbReference type="PRINTS" id="PR00260">
    <property type="entry name" value="CHEMTRNSDUCR"/>
</dbReference>
<dbReference type="SMART" id="SM00283">
    <property type="entry name" value="MA"/>
    <property type="match status" value="1"/>
</dbReference>
<dbReference type="PANTHER" id="PTHR43531">
    <property type="entry name" value="PROTEIN ICFG"/>
    <property type="match status" value="1"/>
</dbReference>
<keyword evidence="5" id="KW-0812">Transmembrane</keyword>
<comment type="similarity">
    <text evidence="2">Belongs to the methyl-accepting chemotaxis (MCP) protein family.</text>
</comment>
<feature type="domain" description="Methyl-accepting transducer" evidence="6">
    <location>
        <begin position="236"/>
        <end position="465"/>
    </location>
</feature>
<dbReference type="Pfam" id="PF00015">
    <property type="entry name" value="MCPsignal"/>
    <property type="match status" value="1"/>
</dbReference>
<organism evidence="7 8">
    <name type="scientific">Actomonas aquatica</name>
    <dbReference type="NCBI Taxonomy" id="2866162"/>
    <lineage>
        <taxon>Bacteria</taxon>
        <taxon>Pseudomonadati</taxon>
        <taxon>Verrucomicrobiota</taxon>
        <taxon>Opitutia</taxon>
        <taxon>Opitutales</taxon>
        <taxon>Opitutaceae</taxon>
        <taxon>Actomonas</taxon>
    </lineage>
</organism>
<evidence type="ECO:0000256" key="1">
    <source>
        <dbReference type="ARBA" id="ARBA00022500"/>
    </source>
</evidence>
<keyword evidence="8" id="KW-1185">Reference proteome</keyword>
<feature type="region of interest" description="Disordered" evidence="4">
    <location>
        <begin position="278"/>
        <end position="306"/>
    </location>
</feature>
<dbReference type="EMBL" id="CP139781">
    <property type="protein sequence ID" value="WRQ89453.1"/>
    <property type="molecule type" value="Genomic_DNA"/>
</dbReference>
<evidence type="ECO:0000313" key="8">
    <source>
        <dbReference type="Proteomes" id="UP000738431"/>
    </source>
</evidence>
<dbReference type="InterPro" id="IPR051310">
    <property type="entry name" value="MCP_chemotaxis"/>
</dbReference>
<dbReference type="PANTHER" id="PTHR43531:SF11">
    <property type="entry name" value="METHYL-ACCEPTING CHEMOTAXIS PROTEIN 3"/>
    <property type="match status" value="1"/>
</dbReference>
<dbReference type="SUPFAM" id="SSF58104">
    <property type="entry name" value="Methyl-accepting chemotaxis protein (MCP) signaling domain"/>
    <property type="match status" value="1"/>
</dbReference>
<accession>A0ABZ1CE00</accession>
<feature type="region of interest" description="Disordered" evidence="4">
    <location>
        <begin position="486"/>
        <end position="517"/>
    </location>
</feature>
<evidence type="ECO:0000256" key="3">
    <source>
        <dbReference type="PROSITE-ProRule" id="PRU00284"/>
    </source>
</evidence>
<sequence>MQSSKPAITLRRTIALVLGSFAVVLIGVLSVSGTVRHYTHLGALGTTEFTERHLPNLLRLGSMQQATLRSEAALFQFALAGDEAKMAQRHEAFAASIAVVEADLAAMAESVQDPIIHGHLQEFKTALTHYEAVAAKFHSALEAGDFEIAMATLDQDIAQAVKVLASEQEDLSGAILAASTAASDVTVQSIAQTERIGMITGLGLAACTVIGMLVAYFSVRAVAKLVRSTSDDLTAATGIVRERAAALVNASQSLADGSSEQAASLEESSASLEEMAGMTRHNADAASQAETVSRQTRDAADTGASRMREMDTAMGAIMKACEDVTAILKTIDEIAFQTNILALNAAVEAARAGEAGAGFAVVADEVRSLAQRSAQAARETAEKIEVSVTKSRDGVRLSADVAAKFSEIQEQVRTLADLVSGQASSAQEQSQGIDQLNTTISQMDQVTQANAANAEETAAAAGDLDTQSGILQHGVDRLQALIGEKRRTTRLVAPPPPPSGGFKPSHRPAATARVPVA</sequence>
<evidence type="ECO:0000256" key="4">
    <source>
        <dbReference type="SAM" id="MobiDB-lite"/>
    </source>
</evidence>
<feature type="transmembrane region" description="Helical" evidence="5">
    <location>
        <begin position="196"/>
        <end position="219"/>
    </location>
</feature>
<evidence type="ECO:0000256" key="2">
    <source>
        <dbReference type="ARBA" id="ARBA00029447"/>
    </source>
</evidence>
<feature type="compositionally biased region" description="Basic and acidic residues" evidence="4">
    <location>
        <begin position="295"/>
        <end position="306"/>
    </location>
</feature>
<keyword evidence="1" id="KW-0145">Chemotaxis</keyword>
<evidence type="ECO:0000313" key="7">
    <source>
        <dbReference type="EMBL" id="WRQ89453.1"/>
    </source>
</evidence>
<keyword evidence="3" id="KW-0807">Transducer</keyword>
<protein>
    <submittedName>
        <fullName evidence="7">Methyl-accepting chemotaxis protein</fullName>
    </submittedName>
</protein>
<proteinExistence type="inferred from homology"/>
<dbReference type="PROSITE" id="PS50111">
    <property type="entry name" value="CHEMOTAXIS_TRANSDUC_2"/>
    <property type="match status" value="1"/>
</dbReference>
<dbReference type="Proteomes" id="UP000738431">
    <property type="component" value="Chromosome"/>
</dbReference>
<keyword evidence="5" id="KW-0472">Membrane</keyword>
<gene>
    <name evidence="7" type="ORF">K1X11_008530</name>
</gene>
<dbReference type="Pfam" id="PF12729">
    <property type="entry name" value="4HB_MCP_1"/>
    <property type="match status" value="1"/>
</dbReference>
<dbReference type="InterPro" id="IPR004089">
    <property type="entry name" value="MCPsignal_dom"/>
</dbReference>
<dbReference type="RefSeq" id="WP_305082539.1">
    <property type="nucleotide sequence ID" value="NZ_CP139781.1"/>
</dbReference>
<evidence type="ECO:0000256" key="5">
    <source>
        <dbReference type="SAM" id="Phobius"/>
    </source>
</evidence>
<dbReference type="Gene3D" id="1.10.287.950">
    <property type="entry name" value="Methyl-accepting chemotaxis protein"/>
    <property type="match status" value="1"/>
</dbReference>
<dbReference type="InterPro" id="IPR004090">
    <property type="entry name" value="Chemotax_Me-accpt_rcpt"/>
</dbReference>
<reference evidence="7 8" key="1">
    <citation type="submission" date="2023-12" db="EMBL/GenBank/DDBJ databases">
        <title>Description of an unclassified Opitutus bacterium of Verrucomicrobiota.</title>
        <authorList>
            <person name="Zhang D.-F."/>
        </authorList>
    </citation>
    <scope>NUCLEOTIDE SEQUENCE [LARGE SCALE GENOMIC DNA]</scope>
    <source>
        <strain evidence="7 8">WL0086</strain>
    </source>
</reference>
<dbReference type="InterPro" id="IPR024478">
    <property type="entry name" value="HlyB_4HB_MCP"/>
</dbReference>
<evidence type="ECO:0000259" key="6">
    <source>
        <dbReference type="PROSITE" id="PS50111"/>
    </source>
</evidence>